<keyword evidence="1" id="KW-1133">Transmembrane helix</keyword>
<organism evidence="2 3">
    <name type="scientific">Biomphalaria pfeifferi</name>
    <name type="common">Bloodfluke planorb</name>
    <name type="synonym">Freshwater snail</name>
    <dbReference type="NCBI Taxonomy" id="112525"/>
    <lineage>
        <taxon>Eukaryota</taxon>
        <taxon>Metazoa</taxon>
        <taxon>Spiralia</taxon>
        <taxon>Lophotrochozoa</taxon>
        <taxon>Mollusca</taxon>
        <taxon>Gastropoda</taxon>
        <taxon>Heterobranchia</taxon>
        <taxon>Euthyneura</taxon>
        <taxon>Panpulmonata</taxon>
        <taxon>Hygrophila</taxon>
        <taxon>Lymnaeoidea</taxon>
        <taxon>Planorbidae</taxon>
        <taxon>Biomphalaria</taxon>
    </lineage>
</organism>
<protein>
    <submittedName>
        <fullName evidence="2">Cold and drought-regulated protein CORA-like isoform X2</fullName>
    </submittedName>
</protein>
<proteinExistence type="predicted"/>
<dbReference type="Proteomes" id="UP001233172">
    <property type="component" value="Unassembled WGS sequence"/>
</dbReference>
<keyword evidence="1" id="KW-0812">Transmembrane</keyword>
<comment type="caution">
    <text evidence="2">The sequence shown here is derived from an EMBL/GenBank/DDBJ whole genome shotgun (WGS) entry which is preliminary data.</text>
</comment>
<evidence type="ECO:0000313" key="3">
    <source>
        <dbReference type="Proteomes" id="UP001233172"/>
    </source>
</evidence>
<evidence type="ECO:0000313" key="2">
    <source>
        <dbReference type="EMBL" id="KAK0054871.1"/>
    </source>
</evidence>
<feature type="transmembrane region" description="Helical" evidence="1">
    <location>
        <begin position="20"/>
        <end position="45"/>
    </location>
</feature>
<gene>
    <name evidence="2" type="ORF">Bpfe_015717</name>
</gene>
<name>A0AAD8BI93_BIOPF</name>
<dbReference type="EMBL" id="JASAOG010000074">
    <property type="protein sequence ID" value="KAK0054871.1"/>
    <property type="molecule type" value="Genomic_DNA"/>
</dbReference>
<keyword evidence="1" id="KW-0472">Membrane</keyword>
<reference evidence="2" key="2">
    <citation type="submission" date="2023-04" db="EMBL/GenBank/DDBJ databases">
        <authorList>
            <person name="Bu L."/>
            <person name="Lu L."/>
            <person name="Laidemitt M.R."/>
            <person name="Zhang S.M."/>
            <person name="Mutuku M."/>
            <person name="Mkoji G."/>
            <person name="Steinauer M."/>
            <person name="Loker E.S."/>
        </authorList>
    </citation>
    <scope>NUCLEOTIDE SEQUENCE</scope>
    <source>
        <strain evidence="2">KasaAsao</strain>
        <tissue evidence="2">Whole Snail</tissue>
    </source>
</reference>
<evidence type="ECO:0000256" key="1">
    <source>
        <dbReference type="SAM" id="Phobius"/>
    </source>
</evidence>
<keyword evidence="3" id="KW-1185">Reference proteome</keyword>
<reference evidence="2" key="1">
    <citation type="journal article" date="2023" name="PLoS Negl. Trop. Dis.">
        <title>A genome sequence for Biomphalaria pfeifferi, the major vector snail for the human-infecting parasite Schistosoma mansoni.</title>
        <authorList>
            <person name="Bu L."/>
            <person name="Lu L."/>
            <person name="Laidemitt M.R."/>
            <person name="Zhang S.M."/>
            <person name="Mutuku M."/>
            <person name="Mkoji G."/>
            <person name="Steinauer M."/>
            <person name="Loker E.S."/>
        </authorList>
    </citation>
    <scope>NUCLEOTIDE SEQUENCE</scope>
    <source>
        <strain evidence="2">KasaAsao</strain>
    </source>
</reference>
<accession>A0AAD8BI93</accession>
<sequence length="188" mass="21326">MMVSVTLSLQETFADLTKEIWATMTLLGLLFIIFELESCVVTSGAQRKRQDLRYIVVPPLQQPNAVHIGELLKSLYQGNCYERCRTAYKTNPDSFMVNGCICSQYKFVGMSLSTTNTCGYLNVTCLTDPGHYDIVNAFSFDLRRLRCQKVVVYARCAISYGVASNIFQTFQECSRLCESSNRSFYSLM</sequence>
<dbReference type="AlphaFoldDB" id="A0AAD8BI93"/>